<dbReference type="Proteomes" id="UP000290545">
    <property type="component" value="Unassembled WGS sequence"/>
</dbReference>
<dbReference type="RefSeq" id="WP_129002463.1">
    <property type="nucleotide sequence ID" value="NZ_SDHZ01000001.1"/>
</dbReference>
<evidence type="ECO:0000313" key="2">
    <source>
        <dbReference type="Proteomes" id="UP000290545"/>
    </source>
</evidence>
<dbReference type="InterPro" id="IPR024284">
    <property type="entry name" value="DUF3826"/>
</dbReference>
<reference evidence="1 2" key="1">
    <citation type="submission" date="2019-01" db="EMBL/GenBank/DDBJ databases">
        <title>Filimonas sp. strain TTM-71.</title>
        <authorList>
            <person name="Chen W.-M."/>
        </authorList>
    </citation>
    <scope>NUCLEOTIDE SEQUENCE [LARGE SCALE GENOMIC DNA]</scope>
    <source>
        <strain evidence="1 2">TTM-71</strain>
    </source>
</reference>
<organism evidence="1 2">
    <name type="scientific">Filimonas effusa</name>
    <dbReference type="NCBI Taxonomy" id="2508721"/>
    <lineage>
        <taxon>Bacteria</taxon>
        <taxon>Pseudomonadati</taxon>
        <taxon>Bacteroidota</taxon>
        <taxon>Chitinophagia</taxon>
        <taxon>Chitinophagales</taxon>
        <taxon>Chitinophagaceae</taxon>
        <taxon>Filimonas</taxon>
    </lineage>
</organism>
<sequence>MKIAKKICLAALITAATTINGYTQEGAKPAPAAQVTADAELETKATEWITSLQLDDAVKEARLKQVVFTHLKAVREWNNTHPSSTVPAGINPETGKPLSDLDRQIIANSAKPKSVHDDLMTGLRKDLTEEQVKLVLDKYTIGKVAFTLKGYKAIIPDLTAEEEKVILANLEQAREQAIDFKSMKQISAIFEIYKTKCEQYLNTHGRDWRALFKAYVDKVKASKAAEKKLKEKQ</sequence>
<evidence type="ECO:0000313" key="1">
    <source>
        <dbReference type="EMBL" id="RXK86716.1"/>
    </source>
</evidence>
<comment type="caution">
    <text evidence="1">The sequence shown here is derived from an EMBL/GenBank/DDBJ whole genome shotgun (WGS) entry which is preliminary data.</text>
</comment>
<proteinExistence type="predicted"/>
<protein>
    <submittedName>
        <fullName evidence="1">DUF3826 domain-containing protein</fullName>
    </submittedName>
</protein>
<name>A0A4V1MAQ7_9BACT</name>
<dbReference type="OrthoDB" id="1345252at2"/>
<dbReference type="AlphaFoldDB" id="A0A4V1MAQ7"/>
<dbReference type="EMBL" id="SDHZ01000001">
    <property type="protein sequence ID" value="RXK86716.1"/>
    <property type="molecule type" value="Genomic_DNA"/>
</dbReference>
<keyword evidence="2" id="KW-1185">Reference proteome</keyword>
<dbReference type="Pfam" id="PF12875">
    <property type="entry name" value="DUF3826"/>
    <property type="match status" value="1"/>
</dbReference>
<accession>A0A4V1MAQ7</accession>
<gene>
    <name evidence="1" type="ORF">ESB13_07900</name>
</gene>